<accession>A0A9D4M1M0</accession>
<protein>
    <submittedName>
        <fullName evidence="2">Uncharacterized protein</fullName>
    </submittedName>
</protein>
<dbReference type="EMBL" id="JAIWYP010000002">
    <property type="protein sequence ID" value="KAH3868150.1"/>
    <property type="molecule type" value="Genomic_DNA"/>
</dbReference>
<reference evidence="2" key="2">
    <citation type="submission" date="2020-11" db="EMBL/GenBank/DDBJ databases">
        <authorList>
            <person name="McCartney M.A."/>
            <person name="Auch B."/>
            <person name="Kono T."/>
            <person name="Mallez S."/>
            <person name="Becker A."/>
            <person name="Gohl D.M."/>
            <person name="Silverstein K.A.T."/>
            <person name="Koren S."/>
            <person name="Bechman K.B."/>
            <person name="Herman A."/>
            <person name="Abrahante J.E."/>
            <person name="Garbe J."/>
        </authorList>
    </citation>
    <scope>NUCLEOTIDE SEQUENCE</scope>
    <source>
        <strain evidence="2">Duluth1</strain>
        <tissue evidence="2">Whole animal</tissue>
    </source>
</reference>
<dbReference type="Proteomes" id="UP000828390">
    <property type="component" value="Unassembled WGS sequence"/>
</dbReference>
<name>A0A9D4M1M0_DREPO</name>
<evidence type="ECO:0000313" key="3">
    <source>
        <dbReference type="Proteomes" id="UP000828390"/>
    </source>
</evidence>
<organism evidence="2 3">
    <name type="scientific">Dreissena polymorpha</name>
    <name type="common">Zebra mussel</name>
    <name type="synonym">Mytilus polymorpha</name>
    <dbReference type="NCBI Taxonomy" id="45954"/>
    <lineage>
        <taxon>Eukaryota</taxon>
        <taxon>Metazoa</taxon>
        <taxon>Spiralia</taxon>
        <taxon>Lophotrochozoa</taxon>
        <taxon>Mollusca</taxon>
        <taxon>Bivalvia</taxon>
        <taxon>Autobranchia</taxon>
        <taxon>Heteroconchia</taxon>
        <taxon>Euheterodonta</taxon>
        <taxon>Imparidentia</taxon>
        <taxon>Neoheterodontei</taxon>
        <taxon>Myida</taxon>
        <taxon>Dreissenoidea</taxon>
        <taxon>Dreissenidae</taxon>
        <taxon>Dreissena</taxon>
    </lineage>
</organism>
<proteinExistence type="predicted"/>
<feature type="region of interest" description="Disordered" evidence="1">
    <location>
        <begin position="1"/>
        <end position="33"/>
    </location>
</feature>
<sequence length="60" mass="6646">MTKGRRRSGLSTSRTTQQTSSCKPTGDSASISGLPIQCCTPTKEDQQRHQAIKERHICRT</sequence>
<dbReference type="AlphaFoldDB" id="A0A9D4M1M0"/>
<evidence type="ECO:0000256" key="1">
    <source>
        <dbReference type="SAM" id="MobiDB-lite"/>
    </source>
</evidence>
<reference evidence="2" key="1">
    <citation type="journal article" date="2019" name="bioRxiv">
        <title>The Genome of the Zebra Mussel, Dreissena polymorpha: A Resource for Invasive Species Research.</title>
        <authorList>
            <person name="McCartney M.A."/>
            <person name="Auch B."/>
            <person name="Kono T."/>
            <person name="Mallez S."/>
            <person name="Zhang Y."/>
            <person name="Obille A."/>
            <person name="Becker A."/>
            <person name="Abrahante J.E."/>
            <person name="Garbe J."/>
            <person name="Badalamenti J.P."/>
            <person name="Herman A."/>
            <person name="Mangelson H."/>
            <person name="Liachko I."/>
            <person name="Sullivan S."/>
            <person name="Sone E.D."/>
            <person name="Koren S."/>
            <person name="Silverstein K.A.T."/>
            <person name="Beckman K.B."/>
            <person name="Gohl D.M."/>
        </authorList>
    </citation>
    <scope>NUCLEOTIDE SEQUENCE</scope>
    <source>
        <strain evidence="2">Duluth1</strain>
        <tissue evidence="2">Whole animal</tissue>
    </source>
</reference>
<evidence type="ECO:0000313" key="2">
    <source>
        <dbReference type="EMBL" id="KAH3868150.1"/>
    </source>
</evidence>
<gene>
    <name evidence="2" type="ORF">DPMN_031290</name>
</gene>
<feature type="compositionally biased region" description="Low complexity" evidence="1">
    <location>
        <begin position="9"/>
        <end position="21"/>
    </location>
</feature>
<keyword evidence="3" id="KW-1185">Reference proteome</keyword>
<comment type="caution">
    <text evidence="2">The sequence shown here is derived from an EMBL/GenBank/DDBJ whole genome shotgun (WGS) entry which is preliminary data.</text>
</comment>